<protein>
    <recommendedName>
        <fullName evidence="5">Peptidase C14 caspase domain-containing protein</fullName>
    </recommendedName>
</protein>
<keyword evidence="2" id="KW-0788">Thiol protease</keyword>
<feature type="region of interest" description="Disordered" evidence="3">
    <location>
        <begin position="592"/>
        <end position="614"/>
    </location>
</feature>
<dbReference type="Gene3D" id="3.40.50.1460">
    <property type="match status" value="1"/>
</dbReference>
<gene>
    <name evidence="6" type="ORF">RDB_LOCUS84149</name>
</gene>
<dbReference type="GO" id="GO:0006915">
    <property type="term" value="P:apoptotic process"/>
    <property type="evidence" value="ECO:0007669"/>
    <property type="project" value="UniProtKB-KW"/>
</dbReference>
<keyword evidence="2" id="KW-0645">Protease</keyword>
<feature type="transmembrane region" description="Helical" evidence="4">
    <location>
        <begin position="56"/>
        <end position="79"/>
    </location>
</feature>
<feature type="compositionally biased region" description="Basic and acidic residues" evidence="3">
    <location>
        <begin position="173"/>
        <end position="185"/>
    </location>
</feature>
<evidence type="ECO:0000256" key="2">
    <source>
        <dbReference type="ARBA" id="ARBA00022807"/>
    </source>
</evidence>
<dbReference type="InterPro" id="IPR029030">
    <property type="entry name" value="Caspase-like_dom_sf"/>
</dbReference>
<dbReference type="AlphaFoldDB" id="A0A8H3B6X7"/>
<name>A0A8H3B6X7_9AGAM</name>
<accession>A0A8H3B6X7</accession>
<keyword evidence="4" id="KW-1133">Transmembrane helix</keyword>
<keyword evidence="4" id="KW-0472">Membrane</keyword>
<feature type="compositionally biased region" description="Basic and acidic residues" evidence="3">
    <location>
        <begin position="102"/>
        <end position="116"/>
    </location>
</feature>
<feature type="region of interest" description="Disordered" evidence="3">
    <location>
        <begin position="149"/>
        <end position="186"/>
    </location>
</feature>
<organism evidence="6 7">
    <name type="scientific">Rhizoctonia solani</name>
    <dbReference type="NCBI Taxonomy" id="456999"/>
    <lineage>
        <taxon>Eukaryota</taxon>
        <taxon>Fungi</taxon>
        <taxon>Dikarya</taxon>
        <taxon>Basidiomycota</taxon>
        <taxon>Agaricomycotina</taxon>
        <taxon>Agaricomycetes</taxon>
        <taxon>Cantharellales</taxon>
        <taxon>Ceratobasidiaceae</taxon>
        <taxon>Rhizoctonia</taxon>
    </lineage>
</organism>
<proteinExistence type="predicted"/>
<dbReference type="InterPro" id="IPR011600">
    <property type="entry name" value="Pept_C14_caspase"/>
</dbReference>
<dbReference type="EMBL" id="CAJMWT010002627">
    <property type="protein sequence ID" value="CAE6448785.1"/>
    <property type="molecule type" value="Genomic_DNA"/>
</dbReference>
<dbReference type="Proteomes" id="UP000663843">
    <property type="component" value="Unassembled WGS sequence"/>
</dbReference>
<evidence type="ECO:0000256" key="1">
    <source>
        <dbReference type="ARBA" id="ARBA00022703"/>
    </source>
</evidence>
<dbReference type="SUPFAM" id="SSF52129">
    <property type="entry name" value="Caspase-like"/>
    <property type="match status" value="1"/>
</dbReference>
<reference evidence="6" key="1">
    <citation type="submission" date="2021-01" db="EMBL/GenBank/DDBJ databases">
        <authorList>
            <person name="Kaushik A."/>
        </authorList>
    </citation>
    <scope>NUCLEOTIDE SEQUENCE</scope>
    <source>
        <strain evidence="6">AG2-2IIIB</strain>
    </source>
</reference>
<evidence type="ECO:0000256" key="4">
    <source>
        <dbReference type="SAM" id="Phobius"/>
    </source>
</evidence>
<comment type="caution">
    <text evidence="6">The sequence shown here is derived from an EMBL/GenBank/DDBJ whole genome shotgun (WGS) entry which is preliminary data.</text>
</comment>
<feature type="compositionally biased region" description="Polar residues" evidence="3">
    <location>
        <begin position="149"/>
        <end position="161"/>
    </location>
</feature>
<evidence type="ECO:0000313" key="7">
    <source>
        <dbReference type="Proteomes" id="UP000663843"/>
    </source>
</evidence>
<keyword evidence="1" id="KW-0053">Apoptosis</keyword>
<dbReference type="GO" id="GO:0006508">
    <property type="term" value="P:proteolysis"/>
    <property type="evidence" value="ECO:0007669"/>
    <property type="project" value="InterPro"/>
</dbReference>
<keyword evidence="4" id="KW-0812">Transmembrane</keyword>
<feature type="transmembrane region" description="Helical" evidence="4">
    <location>
        <begin position="6"/>
        <end position="25"/>
    </location>
</feature>
<evidence type="ECO:0000259" key="5">
    <source>
        <dbReference type="Pfam" id="PF00656"/>
    </source>
</evidence>
<feature type="region of interest" description="Disordered" evidence="3">
    <location>
        <begin position="102"/>
        <end position="135"/>
    </location>
</feature>
<evidence type="ECO:0000256" key="3">
    <source>
        <dbReference type="SAM" id="MobiDB-lite"/>
    </source>
</evidence>
<dbReference type="Pfam" id="PF00656">
    <property type="entry name" value="Peptidase_C14"/>
    <property type="match status" value="1"/>
</dbReference>
<keyword evidence="2" id="KW-0378">Hydrolase</keyword>
<sequence>MAPGLIHSLFILFFRLLCAPLPLVIKRRLKLNYSTPLCPILTITASTAGQLTPQEVILLPLYISLVLVAFTIARLYWFIYGHQTPGWTRSISQSVIDVQEDSVTKTKDHDVSDLARPRAGAHPTGRGPRKPAIQCDPVPTYIKEQLVVQSPTGEQTSQLPDKSSGHMAQDSSNRGRTEAVVKESNHAQTGLLHSTANANHQSALDPSTQPPNLNIRAKCKEVQKFSRSRGRAGGVCGAPIMRRTLDRDFRSPESRNTLLGSLKGFLTFKNVTPPSVPVHVLGVGLSWSHIQERKLPGAAHDIRWLEGFFAYQEQFYFTPLLDEDATFDAIYRQVEHIYSDAHSNAYIILYFTGHGNNKNAFELYGDHRSLDEVILNGWIVKLRKTTSKHIPVYIIFDFCRDNPDRSNVQLDDDITVIRSCPPGQKSPDIKLCDDLPYSCFLLALLLSICDGSEYYASSSMGPFSYRLRELFNTIWGIRCYKPGSWRRKRWCRHPESCGQCQDEKHKPCHGEWPDLQLFDALDNMYLGKLPDFRMVARYASTRFPLPIRKVRESVEGNKWFAYFNPIRIDTNKGSSTIKPRRLLPRHVHAISDNGMHTRGSSLPLEALSSPTALK</sequence>
<feature type="domain" description="Peptidase C14 caspase" evidence="5">
    <location>
        <begin position="293"/>
        <end position="449"/>
    </location>
</feature>
<dbReference type="GO" id="GO:0004197">
    <property type="term" value="F:cysteine-type endopeptidase activity"/>
    <property type="evidence" value="ECO:0007669"/>
    <property type="project" value="InterPro"/>
</dbReference>
<evidence type="ECO:0000313" key="6">
    <source>
        <dbReference type="EMBL" id="CAE6448785.1"/>
    </source>
</evidence>